<dbReference type="InterPro" id="IPR010237">
    <property type="entry name" value="Pyr-5-nucltdase"/>
</dbReference>
<dbReference type="RefSeq" id="WP_135943178.1">
    <property type="nucleotide sequence ID" value="NZ_BMEI01000001.1"/>
</dbReference>
<dbReference type="SUPFAM" id="SSF56784">
    <property type="entry name" value="HAD-like"/>
    <property type="match status" value="1"/>
</dbReference>
<dbReference type="InterPro" id="IPR023214">
    <property type="entry name" value="HAD_sf"/>
</dbReference>
<dbReference type="PANTHER" id="PTHR12725:SF117">
    <property type="entry name" value="HALOACID DEHALOGENASE-LIKE HYDROLASE"/>
    <property type="match status" value="1"/>
</dbReference>
<protein>
    <submittedName>
        <fullName evidence="1">Pyrimidine 5'-nucleotidase</fullName>
    </submittedName>
</protein>
<evidence type="ECO:0000313" key="2">
    <source>
        <dbReference type="Proteomes" id="UP000305451"/>
    </source>
</evidence>
<gene>
    <name evidence="1" type="ORF">E5162_01455</name>
</gene>
<organism evidence="1 2">
    <name type="scientific">Marinicauda pacifica</name>
    <dbReference type="NCBI Taxonomy" id="1133559"/>
    <lineage>
        <taxon>Bacteria</taxon>
        <taxon>Pseudomonadati</taxon>
        <taxon>Pseudomonadota</taxon>
        <taxon>Alphaproteobacteria</taxon>
        <taxon>Maricaulales</taxon>
        <taxon>Maricaulaceae</taxon>
        <taxon>Marinicauda</taxon>
    </lineage>
</organism>
<dbReference type="AlphaFoldDB" id="A0A4S2HDQ5"/>
<keyword evidence="2" id="KW-1185">Reference proteome</keyword>
<dbReference type="OrthoDB" id="9803141at2"/>
<proteinExistence type="predicted"/>
<name>A0A4S2HDQ5_9PROT</name>
<dbReference type="InterPro" id="IPR036412">
    <property type="entry name" value="HAD-like_sf"/>
</dbReference>
<sequence>MNRLDAIHTWVFDLDNTLYPSQAAVMSQVEGRMTEYVMKSHALEREDARKLQQRYYADYGTTLNGLMSNRSDVDIAHFLDFVHDIDHSVIDPDPDLAAHIGKIDGRRLVYTNGSRLHAERVIDQLGLNGLFEDLFDIEASRYVPKPSREGFDAFTGRYGIEPATAVMFEDSLRNLETAAELGFTTVFVRPHHHEGEPGEARPHVHFETDSLNTFLKNVHAHREKPKDPSYD</sequence>
<dbReference type="SFLD" id="SFLDG01129">
    <property type="entry name" value="C1.5:_HAD__Beta-PGM__Phosphata"/>
    <property type="match status" value="1"/>
</dbReference>
<dbReference type="EMBL" id="SRXV01000001">
    <property type="protein sequence ID" value="TGY93983.1"/>
    <property type="molecule type" value="Genomic_DNA"/>
</dbReference>
<dbReference type="NCBIfam" id="TIGR01993">
    <property type="entry name" value="Pyr-5-nucltdase"/>
    <property type="match status" value="1"/>
</dbReference>
<dbReference type="SFLD" id="SFLDG01132">
    <property type="entry name" value="C1.5.3:_5'-Nucleotidase_Like"/>
    <property type="match status" value="1"/>
</dbReference>
<dbReference type="Proteomes" id="UP000305451">
    <property type="component" value="Unassembled WGS sequence"/>
</dbReference>
<dbReference type="Gene3D" id="3.40.50.1000">
    <property type="entry name" value="HAD superfamily/HAD-like"/>
    <property type="match status" value="1"/>
</dbReference>
<dbReference type="Pfam" id="PF00702">
    <property type="entry name" value="Hydrolase"/>
    <property type="match status" value="1"/>
</dbReference>
<dbReference type="PANTHER" id="PTHR12725">
    <property type="entry name" value="HALOACID DEHALOGENASE-LIKE HYDROLASE"/>
    <property type="match status" value="1"/>
</dbReference>
<dbReference type="Gene3D" id="1.10.150.450">
    <property type="match status" value="1"/>
</dbReference>
<evidence type="ECO:0000313" key="1">
    <source>
        <dbReference type="EMBL" id="TGY93983.1"/>
    </source>
</evidence>
<dbReference type="SFLD" id="SFLDS00003">
    <property type="entry name" value="Haloacid_Dehalogenase"/>
    <property type="match status" value="1"/>
</dbReference>
<dbReference type="NCBIfam" id="TIGR01509">
    <property type="entry name" value="HAD-SF-IA-v3"/>
    <property type="match status" value="1"/>
</dbReference>
<comment type="caution">
    <text evidence="1">The sequence shown here is derived from an EMBL/GenBank/DDBJ whole genome shotgun (WGS) entry which is preliminary data.</text>
</comment>
<dbReference type="InterPro" id="IPR006439">
    <property type="entry name" value="HAD-SF_hydro_IA"/>
</dbReference>
<reference evidence="1 2" key="1">
    <citation type="journal article" date="2013" name="Int. J. Syst. Evol. Microbiol.">
        <title>Marinicauda pacifica gen. nov., sp. nov., a prosthecate alphaproteobacterium of the family Hyphomonadaceae isolated from deep seawater.</title>
        <authorList>
            <person name="Zhang X.Y."/>
            <person name="Li G.W."/>
            <person name="Wang C.S."/>
            <person name="Zhang Y.J."/>
            <person name="Xu X.W."/>
            <person name="Li H."/>
            <person name="Liu A."/>
            <person name="Liu C."/>
            <person name="Xie B.B."/>
            <person name="Qin Q.L."/>
            <person name="Xu Z."/>
            <person name="Chen X.L."/>
            <person name="Zhou B.C."/>
            <person name="Zhang Y.Z."/>
        </authorList>
    </citation>
    <scope>NUCLEOTIDE SEQUENCE [LARGE SCALE GENOMIC DNA]</scope>
    <source>
        <strain evidence="1 2">P-1 km-3</strain>
    </source>
</reference>
<accession>A0A4S2HDQ5</accession>